<evidence type="ECO:0000313" key="2">
    <source>
        <dbReference type="WBParaSite" id="jg20394"/>
    </source>
</evidence>
<dbReference type="Proteomes" id="UP000887574">
    <property type="component" value="Unplaced"/>
</dbReference>
<evidence type="ECO:0000313" key="1">
    <source>
        <dbReference type="Proteomes" id="UP000887574"/>
    </source>
</evidence>
<dbReference type="WBParaSite" id="jg20394">
    <property type="protein sequence ID" value="jg20394"/>
    <property type="gene ID" value="jg20394"/>
</dbReference>
<reference evidence="2" key="1">
    <citation type="submission" date="2022-11" db="UniProtKB">
        <authorList>
            <consortium name="WormBaseParasite"/>
        </authorList>
    </citation>
    <scope>IDENTIFICATION</scope>
</reference>
<name>A0A915DII0_9BILA</name>
<keyword evidence="1" id="KW-1185">Reference proteome</keyword>
<protein>
    <submittedName>
        <fullName evidence="2">Uncharacterized protein</fullName>
    </submittedName>
</protein>
<dbReference type="AlphaFoldDB" id="A0A915DII0"/>
<sequence length="109" mass="13375">MEDEEEEEDREESLRKSPWLQRNRCIDAYLGDWKTNPVTQQLARCYYFWKNYDYEEDFMLDTIVAVMKKCGIDEPFETKDEEMERDVDQPVIIGQFEEQDEERVIERQF</sequence>
<accession>A0A915DII0</accession>
<organism evidence="1 2">
    <name type="scientific">Ditylenchus dipsaci</name>
    <dbReference type="NCBI Taxonomy" id="166011"/>
    <lineage>
        <taxon>Eukaryota</taxon>
        <taxon>Metazoa</taxon>
        <taxon>Ecdysozoa</taxon>
        <taxon>Nematoda</taxon>
        <taxon>Chromadorea</taxon>
        <taxon>Rhabditida</taxon>
        <taxon>Tylenchina</taxon>
        <taxon>Tylenchomorpha</taxon>
        <taxon>Sphaerularioidea</taxon>
        <taxon>Anguinidae</taxon>
        <taxon>Anguininae</taxon>
        <taxon>Ditylenchus</taxon>
    </lineage>
</organism>
<proteinExistence type="predicted"/>